<accession>S4NKI1</accession>
<reference evidence="2" key="2">
    <citation type="submission" date="2013-05" db="EMBL/GenBank/DDBJ databases">
        <authorList>
            <person name="Carter J.-M."/>
            <person name="Baker S.C."/>
            <person name="Pink R."/>
            <person name="Carter D.R.F."/>
            <person name="Collins A."/>
            <person name="Tomlin J."/>
            <person name="Gibbs M."/>
            <person name="Breuker C.J."/>
        </authorList>
    </citation>
    <scope>NUCLEOTIDE SEQUENCE</scope>
    <source>
        <tissue evidence="2">Ovary</tissue>
    </source>
</reference>
<organism evidence="2">
    <name type="scientific">Pararge aegeria</name>
    <name type="common">speckled wood butterfly</name>
    <dbReference type="NCBI Taxonomy" id="116150"/>
    <lineage>
        <taxon>Eukaryota</taxon>
        <taxon>Metazoa</taxon>
        <taxon>Ecdysozoa</taxon>
        <taxon>Arthropoda</taxon>
        <taxon>Hexapoda</taxon>
        <taxon>Insecta</taxon>
        <taxon>Pterygota</taxon>
        <taxon>Neoptera</taxon>
        <taxon>Endopterygota</taxon>
        <taxon>Lepidoptera</taxon>
        <taxon>Glossata</taxon>
        <taxon>Ditrysia</taxon>
        <taxon>Papilionoidea</taxon>
        <taxon>Nymphalidae</taxon>
        <taxon>Satyrinae</taxon>
        <taxon>Satyrini</taxon>
        <taxon>Parargina</taxon>
        <taxon>Pararge</taxon>
    </lineage>
</organism>
<keyword evidence="2" id="KW-0456">Lyase</keyword>
<proteinExistence type="predicted"/>
<protein>
    <submittedName>
        <fullName evidence="2">Peptidyl-alpha-hydroxyglycine alpha-amidating lyase 1</fullName>
    </submittedName>
</protein>
<evidence type="ECO:0000256" key="1">
    <source>
        <dbReference type="SAM" id="MobiDB-lite"/>
    </source>
</evidence>
<dbReference type="GO" id="GO:0016829">
    <property type="term" value="F:lyase activity"/>
    <property type="evidence" value="ECO:0007669"/>
    <property type="project" value="UniProtKB-KW"/>
</dbReference>
<feature type="non-terminal residue" evidence="2">
    <location>
        <position position="86"/>
    </location>
</feature>
<name>S4NKI1_9NEOP</name>
<feature type="region of interest" description="Disordered" evidence="1">
    <location>
        <begin position="1"/>
        <end position="86"/>
    </location>
</feature>
<feature type="non-terminal residue" evidence="2">
    <location>
        <position position="1"/>
    </location>
</feature>
<sequence length="86" mass="10228">PQLADRPEDLQRGLRTDSRGTPVHSERAEDRHHPLPRIHHRLRHRPPRPELRPRQRLQQPPRHRGETRRQRGVRGGARPPRGVQVR</sequence>
<dbReference type="EMBL" id="GAIX01013319">
    <property type="protein sequence ID" value="JAA79241.1"/>
    <property type="molecule type" value="Transcribed_RNA"/>
</dbReference>
<feature type="compositionally biased region" description="Basic residues" evidence="1">
    <location>
        <begin position="34"/>
        <end position="46"/>
    </location>
</feature>
<feature type="compositionally biased region" description="Low complexity" evidence="1">
    <location>
        <begin position="76"/>
        <end position="86"/>
    </location>
</feature>
<dbReference type="AlphaFoldDB" id="S4NKI1"/>
<reference evidence="2" key="1">
    <citation type="journal article" date="2013" name="BMC Genomics">
        <title>Unscrambling butterfly oogenesis.</title>
        <authorList>
            <person name="Carter J.M."/>
            <person name="Baker S.C."/>
            <person name="Pink R."/>
            <person name="Carter D.R."/>
            <person name="Collins A."/>
            <person name="Tomlin J."/>
            <person name="Gibbs M."/>
            <person name="Breuker C.J."/>
        </authorList>
    </citation>
    <scope>NUCLEOTIDE SEQUENCE</scope>
    <source>
        <tissue evidence="2">Ovary</tissue>
    </source>
</reference>
<feature type="compositionally biased region" description="Basic and acidic residues" evidence="1">
    <location>
        <begin position="1"/>
        <end position="33"/>
    </location>
</feature>
<evidence type="ECO:0000313" key="2">
    <source>
        <dbReference type="EMBL" id="JAA79241.1"/>
    </source>
</evidence>